<reference evidence="2 3" key="1">
    <citation type="submission" date="2021-01" db="EMBL/GenBank/DDBJ databases">
        <title>Genomic Encyclopedia of Type Strains, Phase IV (KMG-IV): sequencing the most valuable type-strain genomes for metagenomic binning, comparative biology and taxonomic classification.</title>
        <authorList>
            <person name="Goeker M."/>
        </authorList>
    </citation>
    <scope>NUCLEOTIDE SEQUENCE [LARGE SCALE GENOMIC DNA]</scope>
    <source>
        <strain evidence="2 3">DSM 25879</strain>
    </source>
</reference>
<sequence length="58" mass="6686">MKTMKEKDPKEIFSYDDEAVNQVHNQITDAYSSGVVGEQYSQNAYQPTEEEQNKQEGQ</sequence>
<proteinExistence type="predicted"/>
<keyword evidence="3" id="KW-1185">Reference proteome</keyword>
<gene>
    <name evidence="2" type="ORF">JOC95_002439</name>
</gene>
<dbReference type="EMBL" id="JAFBED010000004">
    <property type="protein sequence ID" value="MBM7620586.1"/>
    <property type="molecule type" value="Genomic_DNA"/>
</dbReference>
<feature type="region of interest" description="Disordered" evidence="1">
    <location>
        <begin position="34"/>
        <end position="58"/>
    </location>
</feature>
<dbReference type="Proteomes" id="UP000737402">
    <property type="component" value="Unassembled WGS sequence"/>
</dbReference>
<evidence type="ECO:0000313" key="2">
    <source>
        <dbReference type="EMBL" id="MBM7620586.1"/>
    </source>
</evidence>
<dbReference type="RefSeq" id="WP_204416519.1">
    <property type="nucleotide sequence ID" value="NZ_JAFBED010000004.1"/>
</dbReference>
<name>A0ABS2P135_9BACI</name>
<evidence type="ECO:0000313" key="3">
    <source>
        <dbReference type="Proteomes" id="UP000737402"/>
    </source>
</evidence>
<comment type="caution">
    <text evidence="2">The sequence shown here is derived from an EMBL/GenBank/DDBJ whole genome shotgun (WGS) entry which is preliminary data.</text>
</comment>
<accession>A0ABS2P135</accession>
<evidence type="ECO:0000256" key="1">
    <source>
        <dbReference type="SAM" id="MobiDB-lite"/>
    </source>
</evidence>
<organism evidence="2 3">
    <name type="scientific">Sutcliffiella tianshenii</name>
    <dbReference type="NCBI Taxonomy" id="1463404"/>
    <lineage>
        <taxon>Bacteria</taxon>
        <taxon>Bacillati</taxon>
        <taxon>Bacillota</taxon>
        <taxon>Bacilli</taxon>
        <taxon>Bacillales</taxon>
        <taxon>Bacillaceae</taxon>
        <taxon>Sutcliffiella</taxon>
    </lineage>
</organism>
<protein>
    <submittedName>
        <fullName evidence="2">Uncharacterized protein</fullName>
    </submittedName>
</protein>